<dbReference type="RefSeq" id="WP_162563657.1">
    <property type="nucleotide sequence ID" value="NZ_SSGD01000079.1"/>
</dbReference>
<evidence type="ECO:0000259" key="5">
    <source>
        <dbReference type="Pfam" id="PF01494"/>
    </source>
</evidence>
<proteinExistence type="predicted"/>
<gene>
    <name evidence="6" type="ORF">E6Q54_13855</name>
</gene>
<evidence type="ECO:0000256" key="1">
    <source>
        <dbReference type="ARBA" id="ARBA00001974"/>
    </source>
</evidence>
<dbReference type="Pfam" id="PF21274">
    <property type="entry name" value="Rng_hyd_C"/>
    <property type="match status" value="1"/>
</dbReference>
<dbReference type="Gene3D" id="3.40.30.120">
    <property type="match status" value="1"/>
</dbReference>
<keyword evidence="6" id="KW-0503">Monooxygenase</keyword>
<dbReference type="PRINTS" id="PR00420">
    <property type="entry name" value="RNGMNOXGNASE"/>
</dbReference>
<dbReference type="GO" id="GO:0071949">
    <property type="term" value="F:FAD binding"/>
    <property type="evidence" value="ECO:0007669"/>
    <property type="project" value="InterPro"/>
</dbReference>
<keyword evidence="6" id="KW-0560">Oxidoreductase</keyword>
<dbReference type="Pfam" id="PF01494">
    <property type="entry name" value="FAD_binding_3"/>
    <property type="match status" value="1"/>
</dbReference>
<evidence type="ECO:0000313" key="7">
    <source>
        <dbReference type="Proteomes" id="UP000321797"/>
    </source>
</evidence>
<name>A0A5C7XZ77_9MYCO</name>
<keyword evidence="4" id="KW-0812">Transmembrane</keyword>
<reference evidence="6 7" key="1">
    <citation type="submission" date="2018-09" db="EMBL/GenBank/DDBJ databases">
        <title>Metagenome Assembled Genomes from an Advanced Water Purification Facility.</title>
        <authorList>
            <person name="Stamps B.W."/>
            <person name="Spear J.R."/>
        </authorList>
    </citation>
    <scope>NUCLEOTIDE SEQUENCE [LARGE SCALE GENOMIC DNA]</scope>
    <source>
        <strain evidence="6">Bin_29_2</strain>
    </source>
</reference>
<keyword evidence="3" id="KW-0274">FAD</keyword>
<evidence type="ECO:0000256" key="4">
    <source>
        <dbReference type="SAM" id="Phobius"/>
    </source>
</evidence>
<feature type="transmembrane region" description="Helical" evidence="4">
    <location>
        <begin position="12"/>
        <end position="34"/>
    </location>
</feature>
<evidence type="ECO:0000256" key="2">
    <source>
        <dbReference type="ARBA" id="ARBA00022630"/>
    </source>
</evidence>
<dbReference type="SUPFAM" id="SSF51905">
    <property type="entry name" value="FAD/NAD(P)-binding domain"/>
    <property type="match status" value="1"/>
</dbReference>
<keyword evidence="4" id="KW-0472">Membrane</keyword>
<keyword evidence="2" id="KW-0285">Flavoprotein</keyword>
<dbReference type="Proteomes" id="UP000321797">
    <property type="component" value="Unassembled WGS sequence"/>
</dbReference>
<comment type="cofactor">
    <cofactor evidence="1">
        <name>FAD</name>
        <dbReference type="ChEBI" id="CHEBI:57692"/>
    </cofactor>
</comment>
<evidence type="ECO:0000313" key="6">
    <source>
        <dbReference type="EMBL" id="TXI54829.1"/>
    </source>
</evidence>
<comment type="caution">
    <text evidence="6">The sequence shown here is derived from an EMBL/GenBank/DDBJ whole genome shotgun (WGS) entry which is preliminary data.</text>
</comment>
<dbReference type="PANTHER" id="PTHR43004:SF19">
    <property type="entry name" value="BINDING MONOOXYGENASE, PUTATIVE (JCVI)-RELATED"/>
    <property type="match status" value="1"/>
</dbReference>
<evidence type="ECO:0000256" key="3">
    <source>
        <dbReference type="ARBA" id="ARBA00022827"/>
    </source>
</evidence>
<dbReference type="EMBL" id="SSGD01000079">
    <property type="protein sequence ID" value="TXI54829.1"/>
    <property type="molecule type" value="Genomic_DNA"/>
</dbReference>
<dbReference type="AlphaFoldDB" id="A0A5C7XZ77"/>
<dbReference type="GO" id="GO:0016709">
    <property type="term" value="F:oxidoreductase activity, acting on paired donors, with incorporation or reduction of molecular oxygen, NAD(P)H as one donor, and incorporation of one atom of oxygen"/>
    <property type="evidence" value="ECO:0007669"/>
    <property type="project" value="UniProtKB-ARBA"/>
</dbReference>
<feature type="domain" description="FAD-binding" evidence="5">
    <location>
        <begin position="11"/>
        <end position="369"/>
    </location>
</feature>
<dbReference type="Gene3D" id="3.50.50.60">
    <property type="entry name" value="FAD/NAD(P)-binding domain"/>
    <property type="match status" value="1"/>
</dbReference>
<sequence length="550" mass="59100">MTQFARDRENVPVLVVGGSLVGLATSVFLASYGVEVLTVDRHPGTAIHPRAGHLHLRTLELMRSVGLEDSLQELSAAKYFPNGSINEVYSLAEGEIATYIPDLNGGVEEFSPSRRLFVAQDAIEPLLRSKAIEYGADLVYGSEVVIEGRDDSGVLAVIRELATDKERRVRAQYVVGADGSRSTIRSSLGIEMVGHGELSRSATIYFRADFRHLLGDQQLGVVYVVNDDLRGFFRFEKSGLAGFLVVSSLGDPMVSGNLDTWEALTPERARELVVGALGDESIDVEIDEVALWLASACVATGYGRERILLVGDAAHVVPPTGGFGGNTGIHDAHNLAWKLAMVVKGQAGGELLGTYEDERLPVGRFTIDQAYARFRHRITPEMIDRSVPDLVDDFTAEIGYCYSSAAVVADGHQSPDGAIGVHPRDAAGRPGSRAAHFWQDADVSSLDLFGQGFVVLAGKEGATWSDAAARVSRRTGIAITFHTANCSAEDFERLYGVGERGASLVRPDGFVCWRRVDGVADPDEALSSAIAGVLARSVEDVAPRRTSATV</sequence>
<accession>A0A5C7XZ77</accession>
<organism evidence="6 7">
    <name type="scientific">Mycolicibacter arupensis</name>
    <dbReference type="NCBI Taxonomy" id="342002"/>
    <lineage>
        <taxon>Bacteria</taxon>
        <taxon>Bacillati</taxon>
        <taxon>Actinomycetota</taxon>
        <taxon>Actinomycetes</taxon>
        <taxon>Mycobacteriales</taxon>
        <taxon>Mycobacteriaceae</taxon>
        <taxon>Mycolicibacter</taxon>
    </lineage>
</organism>
<protein>
    <submittedName>
        <fullName evidence="6">Monooxygenase</fullName>
    </submittedName>
</protein>
<dbReference type="InterPro" id="IPR036188">
    <property type="entry name" value="FAD/NAD-bd_sf"/>
</dbReference>
<keyword evidence="4" id="KW-1133">Transmembrane helix</keyword>
<dbReference type="Gene3D" id="3.30.9.10">
    <property type="entry name" value="D-Amino Acid Oxidase, subunit A, domain 2"/>
    <property type="match status" value="1"/>
</dbReference>
<dbReference type="InterPro" id="IPR050641">
    <property type="entry name" value="RIFMO-like"/>
</dbReference>
<dbReference type="PANTHER" id="PTHR43004">
    <property type="entry name" value="TRK SYSTEM POTASSIUM UPTAKE PROTEIN"/>
    <property type="match status" value="1"/>
</dbReference>
<dbReference type="InterPro" id="IPR002938">
    <property type="entry name" value="FAD-bd"/>
</dbReference>